<dbReference type="InterPro" id="IPR036188">
    <property type="entry name" value="FAD/NAD-bd_sf"/>
</dbReference>
<keyword evidence="9" id="KW-1185">Reference proteome</keyword>
<evidence type="ECO:0000256" key="5">
    <source>
        <dbReference type="ARBA" id="ARBA00022857"/>
    </source>
</evidence>
<dbReference type="EMBL" id="JAOAOG010000073">
    <property type="protein sequence ID" value="KAJ6250838.1"/>
    <property type="molecule type" value="Genomic_DNA"/>
</dbReference>
<comment type="caution">
    <text evidence="8">The sequence shown here is derived from an EMBL/GenBank/DDBJ whole genome shotgun (WGS) entry which is preliminary data.</text>
</comment>
<evidence type="ECO:0000256" key="1">
    <source>
        <dbReference type="ARBA" id="ARBA00005855"/>
    </source>
</evidence>
<dbReference type="Pfam" id="PF01593">
    <property type="entry name" value="Amino_oxidase"/>
    <property type="match status" value="1"/>
</dbReference>
<accession>A0ABQ8Z1S0</accession>
<comment type="similarity">
    <text evidence="1">Belongs to the carotenoid/retinoid oxidoreductase family. CrtISO subfamily.</text>
</comment>
<dbReference type="SUPFAM" id="SSF51905">
    <property type="entry name" value="FAD/NAD(P)-binding domain"/>
    <property type="match status" value="1"/>
</dbReference>
<keyword evidence="4" id="KW-0274">FAD</keyword>
<keyword evidence="2" id="KW-0285">Flavoprotein</keyword>
<evidence type="ECO:0000256" key="4">
    <source>
        <dbReference type="ARBA" id="ARBA00022827"/>
    </source>
</evidence>
<organism evidence="8 9">
    <name type="scientific">Anaeramoeba flamelloides</name>
    <dbReference type="NCBI Taxonomy" id="1746091"/>
    <lineage>
        <taxon>Eukaryota</taxon>
        <taxon>Metamonada</taxon>
        <taxon>Anaeramoebidae</taxon>
        <taxon>Anaeramoeba</taxon>
    </lineage>
</organism>
<name>A0ABQ8Z1S0_9EUKA</name>
<evidence type="ECO:0000256" key="2">
    <source>
        <dbReference type="ARBA" id="ARBA00022630"/>
    </source>
</evidence>
<evidence type="ECO:0000313" key="9">
    <source>
        <dbReference type="Proteomes" id="UP001150062"/>
    </source>
</evidence>
<keyword evidence="6" id="KW-0520">NAD</keyword>
<dbReference type="Gene3D" id="3.50.50.60">
    <property type="entry name" value="FAD/NAD(P)-binding domain"/>
    <property type="match status" value="2"/>
</dbReference>
<keyword evidence="5" id="KW-0521">NADP</keyword>
<evidence type="ECO:0000256" key="6">
    <source>
        <dbReference type="ARBA" id="ARBA00023027"/>
    </source>
</evidence>
<dbReference type="InterPro" id="IPR002937">
    <property type="entry name" value="Amino_oxidase"/>
</dbReference>
<gene>
    <name evidence="8" type="ORF">M0813_15654</name>
</gene>
<reference evidence="8" key="1">
    <citation type="submission" date="2022-08" db="EMBL/GenBank/DDBJ databases">
        <title>Novel sulfate-reducing endosymbionts in the free-living metamonad Anaeramoeba.</title>
        <authorList>
            <person name="Jerlstrom-Hultqvist J."/>
            <person name="Cepicka I."/>
            <person name="Gallot-Lavallee L."/>
            <person name="Salas-Leiva D."/>
            <person name="Curtis B.A."/>
            <person name="Zahonova K."/>
            <person name="Pipaliya S."/>
            <person name="Dacks J."/>
            <person name="Roger A.J."/>
        </authorList>
    </citation>
    <scope>NUCLEOTIDE SEQUENCE</scope>
    <source>
        <strain evidence="8">Schooner1</strain>
    </source>
</reference>
<dbReference type="PANTHER" id="PTHR46091">
    <property type="entry name" value="BLR7054 PROTEIN"/>
    <property type="match status" value="1"/>
</dbReference>
<evidence type="ECO:0000259" key="7">
    <source>
        <dbReference type="Pfam" id="PF01593"/>
    </source>
</evidence>
<dbReference type="Proteomes" id="UP001150062">
    <property type="component" value="Unassembled WGS sequence"/>
</dbReference>
<evidence type="ECO:0000256" key="3">
    <source>
        <dbReference type="ARBA" id="ARBA00022729"/>
    </source>
</evidence>
<dbReference type="PANTHER" id="PTHR46091:SF3">
    <property type="entry name" value="AMINE OXIDASE DOMAIN-CONTAINING PROTEIN"/>
    <property type="match status" value="1"/>
</dbReference>
<protein>
    <recommendedName>
        <fullName evidence="7">Amine oxidase domain-containing protein</fullName>
    </recommendedName>
</protein>
<evidence type="ECO:0000313" key="8">
    <source>
        <dbReference type="EMBL" id="KAJ6250838.1"/>
    </source>
</evidence>
<feature type="domain" description="Amine oxidase" evidence="7">
    <location>
        <begin position="16"/>
        <end position="515"/>
    </location>
</feature>
<proteinExistence type="inferred from homology"/>
<keyword evidence="3" id="KW-0732">Signal</keyword>
<sequence length="520" mass="58347">MHNEIYDCLIIGTGASGLASGSLMSRHFPKTILCESLPQIGGYCNSFVKKGKSGAKYQFDTGLNYVTGVEENGELYNLLKESLGSSVSDLEWISLGNEKMFQHKYLDGEINICRGADKYQNYLVERFPEHKTEIDALFRMSHEAFQSMQDITSIYDKIDHSTNVLSKVASYGKLITKLPKFLGFLNKTTEQLLSKVTNEEFLKKLIFPFSNELGMPFEEVSGLLLLTTQALLEGNYYPKGGSGKFRDAFVNEIKKNGGKIQTRSKVLKIEKSKDLYKVTTKRSEYLTRTVINATDASELYLRIMDPGLVPKKLKKKLKNSQYTGSNFYAFIGTDLDLPKFGLSKAVTKIFNEKIKDPVNRGHDGIPSLTLVSPTLKDPLGKHSPEGKYSLVCFSHGDYKDWQQWANYPSTKRPQEYYQKKQEHGMKLIGMIEKHMIPNLSNHLDYVNFATPLTNLHYTNQPMGCGGGFAPTPKQFKNLRITTKSHLRGLYNAGCSVMGGGIIMAVQSGVLAAKEALKYLN</sequence>
<dbReference type="InterPro" id="IPR052206">
    <property type="entry name" value="Retinol_saturase"/>
</dbReference>